<gene>
    <name evidence="2" type="ORF">JCM9140_4204</name>
</gene>
<protein>
    <submittedName>
        <fullName evidence="2">Uncharacterized protein</fullName>
    </submittedName>
</protein>
<dbReference type="EMBL" id="BAUT01000077">
    <property type="protein sequence ID" value="GAE28018.1"/>
    <property type="molecule type" value="Genomic_DNA"/>
</dbReference>
<feature type="chain" id="PRO_5038638844" evidence="1">
    <location>
        <begin position="23"/>
        <end position="362"/>
    </location>
</feature>
<dbReference type="AlphaFoldDB" id="W4Q8M0"/>
<dbReference type="CDD" id="cd12797">
    <property type="entry name" value="M23_peptidase"/>
    <property type="match status" value="1"/>
</dbReference>
<keyword evidence="1" id="KW-0732">Signal</keyword>
<feature type="signal peptide" evidence="1">
    <location>
        <begin position="1"/>
        <end position="22"/>
    </location>
</feature>
<name>W4Q8M0_9BACI</name>
<evidence type="ECO:0000256" key="1">
    <source>
        <dbReference type="SAM" id="SignalP"/>
    </source>
</evidence>
<dbReference type="RefSeq" id="WP_034750108.1">
    <property type="nucleotide sequence ID" value="NZ_BAUT01000077.1"/>
</dbReference>
<proteinExistence type="predicted"/>
<organism evidence="2 3">
    <name type="scientific">Halalkalibacter wakoensis JCM 9140</name>
    <dbReference type="NCBI Taxonomy" id="1236970"/>
    <lineage>
        <taxon>Bacteria</taxon>
        <taxon>Bacillati</taxon>
        <taxon>Bacillota</taxon>
        <taxon>Bacilli</taxon>
        <taxon>Bacillales</taxon>
        <taxon>Bacillaceae</taxon>
        <taxon>Halalkalibacter</taxon>
    </lineage>
</organism>
<dbReference type="OrthoDB" id="30934at2"/>
<accession>W4Q8M0</accession>
<dbReference type="InterPro" id="IPR011055">
    <property type="entry name" value="Dup_hybrid_motif"/>
</dbReference>
<dbReference type="PANTHER" id="PTHR21666:SF270">
    <property type="entry name" value="MUREIN HYDROLASE ACTIVATOR ENVC"/>
    <property type="match status" value="1"/>
</dbReference>
<comment type="caution">
    <text evidence="2">The sequence shown here is derived from an EMBL/GenBank/DDBJ whole genome shotgun (WGS) entry which is preliminary data.</text>
</comment>
<dbReference type="InterPro" id="IPR050570">
    <property type="entry name" value="Cell_wall_metabolism_enzyme"/>
</dbReference>
<dbReference type="Proteomes" id="UP000018890">
    <property type="component" value="Unassembled WGS sequence"/>
</dbReference>
<dbReference type="Gene3D" id="2.70.70.10">
    <property type="entry name" value="Glucose Permease (Domain IIA)"/>
    <property type="match status" value="1"/>
</dbReference>
<keyword evidence="3" id="KW-1185">Reference proteome</keyword>
<dbReference type="GO" id="GO:0004222">
    <property type="term" value="F:metalloendopeptidase activity"/>
    <property type="evidence" value="ECO:0007669"/>
    <property type="project" value="TreeGrafter"/>
</dbReference>
<evidence type="ECO:0000313" key="3">
    <source>
        <dbReference type="Proteomes" id="UP000018890"/>
    </source>
</evidence>
<dbReference type="SUPFAM" id="SSF51261">
    <property type="entry name" value="Duplicated hybrid motif"/>
    <property type="match status" value="1"/>
</dbReference>
<dbReference type="STRING" id="1236970.JCM9140_4204"/>
<dbReference type="PANTHER" id="PTHR21666">
    <property type="entry name" value="PEPTIDASE-RELATED"/>
    <property type="match status" value="1"/>
</dbReference>
<evidence type="ECO:0000313" key="2">
    <source>
        <dbReference type="EMBL" id="GAE28018.1"/>
    </source>
</evidence>
<reference evidence="2" key="1">
    <citation type="journal article" date="2014" name="Genome Announc.">
        <title>Draft Genome Sequences of Three Alkaliphilic Bacillus Strains, Bacillus wakoensis JCM 9140T, Bacillus akibai JCM 9157T, and Bacillus hemicellulosilyticus JCM 9152T.</title>
        <authorList>
            <person name="Yuki M."/>
            <person name="Oshima K."/>
            <person name="Suda W."/>
            <person name="Oshida Y."/>
            <person name="Kitamura K."/>
            <person name="Iida T."/>
            <person name="Hattori M."/>
            <person name="Ohkuma M."/>
        </authorList>
    </citation>
    <scope>NUCLEOTIDE SEQUENCE [LARGE SCALE GENOMIC DNA]</scope>
    <source>
        <strain evidence="2">JCM 9140</strain>
    </source>
</reference>
<dbReference type="PROSITE" id="PS51257">
    <property type="entry name" value="PROKAR_LIPOPROTEIN"/>
    <property type="match status" value="1"/>
</dbReference>
<sequence>MKTTRILFLMIFILLLSGCQNGDQAREEVPETANSSQDDNNITEHLPISIQENEARFLVDDLVAIVGGSYEFDEIHRTLHLTLHDDHYYLVDGVPVLERNGEYIASEDIYLIIEGEEGNEEVFLPVEFLGQAINTNVVYGDNQVSFDWYGPTERVGGPPDAFAFDDWTVDQMVDYLSFLEKPIKDAQVSKVPSHLPGAPRAYRNGYHEGIDWYDFASGGGISTSTPIYAMGDGIVVRVDHDFEEYRSPEERNQDLALTAQLQDTPEYIFDRLRGRQVWVQYEGGIMNRFAHLHEIPSDLQVGDQVDAETIIGYVGNSGTSDGVNGNFNAGLHLHQDLLIYGELFWKPLSQEEVLEVLERIWE</sequence>